<comment type="caution">
    <text evidence="1">The sequence shown here is derived from an EMBL/GenBank/DDBJ whole genome shotgun (WGS) entry which is preliminary data.</text>
</comment>
<reference evidence="1 2" key="1">
    <citation type="journal article" date="2018" name="Front. Plant Sci.">
        <title>Red Clover (Trifolium pratense) and Zigzag Clover (T. medium) - A Picture of Genomic Similarities and Differences.</title>
        <authorList>
            <person name="Dluhosova J."/>
            <person name="Istvanek J."/>
            <person name="Nedelnik J."/>
            <person name="Repkova J."/>
        </authorList>
    </citation>
    <scope>NUCLEOTIDE SEQUENCE [LARGE SCALE GENOMIC DNA]</scope>
    <source>
        <strain evidence="2">cv. 10/8</strain>
        <tissue evidence="1">Leaf</tissue>
    </source>
</reference>
<dbReference type="Proteomes" id="UP000265520">
    <property type="component" value="Unassembled WGS sequence"/>
</dbReference>
<feature type="non-terminal residue" evidence="1">
    <location>
        <position position="68"/>
    </location>
</feature>
<organism evidence="1 2">
    <name type="scientific">Trifolium medium</name>
    <dbReference type="NCBI Taxonomy" id="97028"/>
    <lineage>
        <taxon>Eukaryota</taxon>
        <taxon>Viridiplantae</taxon>
        <taxon>Streptophyta</taxon>
        <taxon>Embryophyta</taxon>
        <taxon>Tracheophyta</taxon>
        <taxon>Spermatophyta</taxon>
        <taxon>Magnoliopsida</taxon>
        <taxon>eudicotyledons</taxon>
        <taxon>Gunneridae</taxon>
        <taxon>Pentapetalae</taxon>
        <taxon>rosids</taxon>
        <taxon>fabids</taxon>
        <taxon>Fabales</taxon>
        <taxon>Fabaceae</taxon>
        <taxon>Papilionoideae</taxon>
        <taxon>50 kb inversion clade</taxon>
        <taxon>NPAAA clade</taxon>
        <taxon>Hologalegina</taxon>
        <taxon>IRL clade</taxon>
        <taxon>Trifolieae</taxon>
        <taxon>Trifolium</taxon>
    </lineage>
</organism>
<evidence type="ECO:0000313" key="2">
    <source>
        <dbReference type="Proteomes" id="UP000265520"/>
    </source>
</evidence>
<dbReference type="EMBL" id="LXQA010083735">
    <property type="protein sequence ID" value="MCI12322.1"/>
    <property type="molecule type" value="Genomic_DNA"/>
</dbReference>
<sequence length="68" mass="8209">MEADKWEELDWRAASAIRLCLTKNVLANVQNLSSTKELWERLEWLYQQKDISNRLLLKEQFHNLCMDE</sequence>
<protein>
    <submittedName>
        <fullName evidence="1">Uncharacterized protein</fullName>
    </submittedName>
</protein>
<dbReference type="AlphaFoldDB" id="A0A392PKL6"/>
<keyword evidence="2" id="KW-1185">Reference proteome</keyword>
<accession>A0A392PKL6</accession>
<evidence type="ECO:0000313" key="1">
    <source>
        <dbReference type="EMBL" id="MCI12322.1"/>
    </source>
</evidence>
<proteinExistence type="predicted"/>
<name>A0A392PKL6_9FABA</name>
<dbReference type="Pfam" id="PF14223">
    <property type="entry name" value="Retrotran_gag_2"/>
    <property type="match status" value="1"/>
</dbReference>